<feature type="transmembrane region" description="Helical" evidence="6">
    <location>
        <begin position="468"/>
        <end position="490"/>
    </location>
</feature>
<dbReference type="OrthoDB" id="264392at2759"/>
<evidence type="ECO:0000313" key="10">
    <source>
        <dbReference type="Proteomes" id="UP000237441"/>
    </source>
</evidence>
<dbReference type="PANTHER" id="PTHR15948">
    <property type="entry name" value="G-PROTEIN COUPLED RECEPTOR 89-RELATED"/>
    <property type="match status" value="1"/>
</dbReference>
<evidence type="ECO:0000256" key="3">
    <source>
        <dbReference type="ARBA" id="ARBA00022989"/>
    </source>
</evidence>
<dbReference type="PANTHER" id="PTHR15948:SF0">
    <property type="entry name" value="GOLGI PH REGULATOR A-RELATED"/>
    <property type="match status" value="1"/>
</dbReference>
<dbReference type="InterPro" id="IPR025969">
    <property type="entry name" value="ABA_GPCR_dom"/>
</dbReference>
<accession>A0A2S7XX69</accession>
<proteinExistence type="predicted"/>
<feature type="domain" description="Golgi pH regulator conserved" evidence="8">
    <location>
        <begin position="246"/>
        <end position="315"/>
    </location>
</feature>
<keyword evidence="2 6" id="KW-0812">Transmembrane</keyword>
<organism evidence="9 10">
    <name type="scientific">Beauveria bassiana</name>
    <name type="common">White muscardine disease fungus</name>
    <name type="synonym">Tritirachium shiotae</name>
    <dbReference type="NCBI Taxonomy" id="176275"/>
    <lineage>
        <taxon>Eukaryota</taxon>
        <taxon>Fungi</taxon>
        <taxon>Dikarya</taxon>
        <taxon>Ascomycota</taxon>
        <taxon>Pezizomycotina</taxon>
        <taxon>Sordariomycetes</taxon>
        <taxon>Hypocreomycetidae</taxon>
        <taxon>Hypocreales</taxon>
        <taxon>Cordycipitaceae</taxon>
        <taxon>Beauveria</taxon>
    </lineage>
</organism>
<keyword evidence="4 6" id="KW-0472">Membrane</keyword>
<evidence type="ECO:0000259" key="7">
    <source>
        <dbReference type="Pfam" id="PF12430"/>
    </source>
</evidence>
<feature type="transmembrane region" description="Helical" evidence="6">
    <location>
        <begin position="511"/>
        <end position="530"/>
    </location>
</feature>
<evidence type="ECO:0000259" key="8">
    <source>
        <dbReference type="Pfam" id="PF12537"/>
    </source>
</evidence>
<evidence type="ECO:0008006" key="11">
    <source>
        <dbReference type="Google" id="ProtNLM"/>
    </source>
</evidence>
<evidence type="ECO:0000256" key="1">
    <source>
        <dbReference type="ARBA" id="ARBA00004141"/>
    </source>
</evidence>
<dbReference type="AlphaFoldDB" id="A0A2S7XX69"/>
<feature type="domain" description="Abscisic acid G-protein coupled receptor-like" evidence="7">
    <location>
        <begin position="401"/>
        <end position="579"/>
    </location>
</feature>
<reference evidence="9 10" key="1">
    <citation type="submission" date="2016-07" db="EMBL/GenBank/DDBJ databases">
        <title>Comparative genomics of the entomopathogenic fungus Beauveria bassiana.</title>
        <authorList>
            <person name="Valero Jimenez C.A."/>
            <person name="Zwaan B.J."/>
            <person name="Van Kan J.A."/>
            <person name="Takken W."/>
            <person name="Debets A.J."/>
            <person name="Schoustra S.E."/>
            <person name="Koenraadt C.J."/>
        </authorList>
    </citation>
    <scope>NUCLEOTIDE SEQUENCE [LARGE SCALE GENOMIC DNA]</scope>
    <source>
        <strain evidence="9 10">ARSEF 8028</strain>
    </source>
</reference>
<feature type="transmembrane region" description="Helical" evidence="6">
    <location>
        <begin position="405"/>
        <end position="426"/>
    </location>
</feature>
<dbReference type="Pfam" id="PF12430">
    <property type="entry name" value="ABA_GPCR"/>
    <property type="match status" value="1"/>
</dbReference>
<dbReference type="InterPro" id="IPR022535">
    <property type="entry name" value="Golgi_pH-regulator_cons_dom"/>
</dbReference>
<feature type="transmembrane region" description="Helical" evidence="6">
    <location>
        <begin position="180"/>
        <end position="198"/>
    </location>
</feature>
<evidence type="ECO:0000256" key="5">
    <source>
        <dbReference type="SAM" id="MobiDB-lite"/>
    </source>
</evidence>
<evidence type="ECO:0000256" key="4">
    <source>
        <dbReference type="ARBA" id="ARBA00023136"/>
    </source>
</evidence>
<dbReference type="GO" id="GO:0016020">
    <property type="term" value="C:membrane"/>
    <property type="evidence" value="ECO:0007669"/>
    <property type="project" value="UniProtKB-SubCell"/>
</dbReference>
<feature type="region of interest" description="Disordered" evidence="5">
    <location>
        <begin position="213"/>
        <end position="241"/>
    </location>
</feature>
<dbReference type="EMBL" id="JRHA01000001">
    <property type="protein sequence ID" value="PQK08491.1"/>
    <property type="molecule type" value="Genomic_DNA"/>
</dbReference>
<comment type="subcellular location">
    <subcellularLocation>
        <location evidence="1">Membrane</location>
        <topology evidence="1">Multi-pass membrane protein</topology>
    </subcellularLocation>
</comment>
<dbReference type="Pfam" id="PF12537">
    <property type="entry name" value="GPHR_N"/>
    <property type="match status" value="1"/>
</dbReference>
<name>A0A2S7XX69_BEABA</name>
<feature type="transmembrane region" description="Helical" evidence="6">
    <location>
        <begin position="90"/>
        <end position="111"/>
    </location>
</feature>
<evidence type="ECO:0000313" key="9">
    <source>
        <dbReference type="EMBL" id="PQK08491.1"/>
    </source>
</evidence>
<gene>
    <name evidence="9" type="ORF">BB8028_0001g05650</name>
</gene>
<sequence length="601" mass="63647">MWPFSGCGDDACRPSSPASLTPAHAVAASPFALVLVAATLAAVRQGYPYLSRAAHDDARDGEDHLLPSHAPAALRCAHAEHGARSPRRRLVAWTFGVTVGLAATLGALILAEILDVGARPGRGLALRIVVPALLLLLVGVVPWLECKSLVNGAGWSLGRRRRSAPSAAGGVGGSRLPKRAWLMQTVLFSCWLFAFWKLGSAVPSTAVEDWPRNGASGASSSPSSPSSAVLPSSNNNDDDEAPLQMLTRGCLERIGVVGISLMGLLAGFASVSAPWHTWTSVTDRRRRPVTDADVNRKQTGLDATSEMLVTKRHRLQMLERKAAADLPRSASAAAAAAEAKAATGLVGKMMGSLRGAAGGGLSAEEAEMRSLRVDIAGLETMEANLASSLALVRGRRAADSRAATAWGRMCLVPSSLFACYCVYRVAATTLTTLRRFRAPSASFSSSDPINRFLGLLALHWDPTLDQTAWARIISFVLSGVLLLASANSALQTFHLFARWTPGLLRHAQANLALVVGQVAATYMISASLLMRSQLPLEARSAVGGVLKGALSPVFVDGWFEGWFLTGSAVTALGLWLGRRLSGGRDEDWDDYGNEEMGAKRM</sequence>
<feature type="transmembrane region" description="Helical" evidence="6">
    <location>
        <begin position="23"/>
        <end position="43"/>
    </location>
</feature>
<evidence type="ECO:0000256" key="6">
    <source>
        <dbReference type="SAM" id="Phobius"/>
    </source>
</evidence>
<protein>
    <recommendedName>
        <fullName evidence="11">Golgi pH regulator</fullName>
    </recommendedName>
</protein>
<evidence type="ECO:0000256" key="2">
    <source>
        <dbReference type="ARBA" id="ARBA00022692"/>
    </source>
</evidence>
<dbReference type="Proteomes" id="UP000237441">
    <property type="component" value="Unassembled WGS sequence"/>
</dbReference>
<feature type="transmembrane region" description="Helical" evidence="6">
    <location>
        <begin position="254"/>
        <end position="278"/>
    </location>
</feature>
<keyword evidence="3 6" id="KW-1133">Transmembrane helix</keyword>
<feature type="transmembrane region" description="Helical" evidence="6">
    <location>
        <begin position="557"/>
        <end position="576"/>
    </location>
</feature>
<feature type="transmembrane region" description="Helical" evidence="6">
    <location>
        <begin position="123"/>
        <end position="144"/>
    </location>
</feature>
<dbReference type="InterPro" id="IPR015672">
    <property type="entry name" value="GPHR/GTG"/>
</dbReference>
<feature type="compositionally biased region" description="Low complexity" evidence="5">
    <location>
        <begin position="215"/>
        <end position="235"/>
    </location>
</feature>
<comment type="caution">
    <text evidence="9">The sequence shown here is derived from an EMBL/GenBank/DDBJ whole genome shotgun (WGS) entry which is preliminary data.</text>
</comment>